<dbReference type="EMBL" id="CP110232">
    <property type="protein sequence ID" value="WEG72557.1"/>
    <property type="molecule type" value="Genomic_DNA"/>
</dbReference>
<sequence>MKLIDLTLTDFVSVLSSSEPAPGGGSASALAADMGVALSRMVAELTIGKKKYVEHHDLINSILPQIIDIQDKLLKAIDEDTLAFNAVSSVFSMPKESNEEKEARKEAMQVALKGAALSPFIMMESILKGLELIQLMVGKTNSNAISDLGVAALNLKSGLQGAWLNVLINLSGIKDEEFIKKHEEQGASLVQKGTVLADSIYQDVLTIIK</sequence>
<evidence type="ECO:0000259" key="1">
    <source>
        <dbReference type="Pfam" id="PF04961"/>
    </source>
</evidence>
<organism evidence="2 3">
    <name type="scientific">Vagococcus intermedius</name>
    <dbReference type="NCBI Taxonomy" id="2991418"/>
    <lineage>
        <taxon>Bacteria</taxon>
        <taxon>Bacillati</taxon>
        <taxon>Bacillota</taxon>
        <taxon>Bacilli</taxon>
        <taxon>Lactobacillales</taxon>
        <taxon>Enterococcaceae</taxon>
        <taxon>Vagococcus</taxon>
    </lineage>
</organism>
<name>A0AAF0I8H9_9ENTE</name>
<dbReference type="RefSeq" id="WP_275468358.1">
    <property type="nucleotide sequence ID" value="NZ_CP110232.1"/>
</dbReference>
<dbReference type="InterPro" id="IPR036178">
    <property type="entry name" value="Formintransfe-cycloase-like_sf"/>
</dbReference>
<dbReference type="Proteomes" id="UP001179647">
    <property type="component" value="Chromosome"/>
</dbReference>
<feature type="domain" description="Cyclodeaminase/cyclohydrolase" evidence="1">
    <location>
        <begin position="7"/>
        <end position="185"/>
    </location>
</feature>
<protein>
    <submittedName>
        <fullName evidence="2">Cyclodeaminase/cyclohydrolase family protein</fullName>
    </submittedName>
</protein>
<proteinExistence type="predicted"/>
<reference evidence="2" key="1">
    <citation type="submission" date="2022-10" db="EMBL/GenBank/DDBJ databases">
        <title>Vagococcus sp. isolated from poultry meat.</title>
        <authorList>
            <person name="Johansson P."/>
            <person name="Bjorkroth J."/>
        </authorList>
    </citation>
    <scope>NUCLEOTIDE SEQUENCE</scope>
    <source>
        <strain evidence="2">STAA11</strain>
    </source>
</reference>
<gene>
    <name evidence="2" type="ORF">OL234_06090</name>
</gene>
<dbReference type="SUPFAM" id="SSF101262">
    <property type="entry name" value="Methenyltetrahydrofolate cyclohydrolase-like"/>
    <property type="match status" value="1"/>
</dbReference>
<dbReference type="Gene3D" id="1.20.120.680">
    <property type="entry name" value="Formiminotetrahydrofolate cyclodeaminase monomer, up-and-down helical bundle"/>
    <property type="match status" value="1"/>
</dbReference>
<keyword evidence="3" id="KW-1185">Reference proteome</keyword>
<accession>A0AAF0I8H9</accession>
<dbReference type="KEGG" id="vie:OL234_06090"/>
<dbReference type="AlphaFoldDB" id="A0AAF0I8H9"/>
<dbReference type="GO" id="GO:0003824">
    <property type="term" value="F:catalytic activity"/>
    <property type="evidence" value="ECO:0007669"/>
    <property type="project" value="InterPro"/>
</dbReference>
<evidence type="ECO:0000313" key="2">
    <source>
        <dbReference type="EMBL" id="WEG72557.1"/>
    </source>
</evidence>
<dbReference type="InterPro" id="IPR007044">
    <property type="entry name" value="Cyclodeamin/CycHdrlase"/>
</dbReference>
<dbReference type="Pfam" id="PF04961">
    <property type="entry name" value="FTCD_C"/>
    <property type="match status" value="1"/>
</dbReference>
<evidence type="ECO:0000313" key="3">
    <source>
        <dbReference type="Proteomes" id="UP001179647"/>
    </source>
</evidence>